<comment type="caution">
    <text evidence="2">The sequence shown here is derived from an EMBL/GenBank/DDBJ whole genome shotgun (WGS) entry which is preliminary data.</text>
</comment>
<reference evidence="2 3" key="1">
    <citation type="submission" date="2019-03" db="EMBL/GenBank/DDBJ databases">
        <title>Genomic Encyclopedia of Type Strains, Phase IV (KMG-IV): sequencing the most valuable type-strain genomes for metagenomic binning, comparative biology and taxonomic classification.</title>
        <authorList>
            <person name="Goeker M."/>
        </authorList>
    </citation>
    <scope>NUCLEOTIDE SEQUENCE [LARGE SCALE GENOMIC DNA]</scope>
    <source>
        <strain evidence="2 3">DSM 18063</strain>
    </source>
</reference>
<keyword evidence="3" id="KW-1185">Reference proteome</keyword>
<keyword evidence="1" id="KW-0732">Signal</keyword>
<dbReference type="EMBL" id="SLXP01000018">
    <property type="protein sequence ID" value="TCP38701.1"/>
    <property type="molecule type" value="Genomic_DNA"/>
</dbReference>
<evidence type="ECO:0000256" key="1">
    <source>
        <dbReference type="SAM" id="SignalP"/>
    </source>
</evidence>
<sequence>MTFITSPWARLLGLSLAGLLAACVSSEPVQECEPGVGEISEMGTVTYPGC</sequence>
<feature type="signal peptide" evidence="1">
    <location>
        <begin position="1"/>
        <end position="21"/>
    </location>
</feature>
<name>A0A4R2PX15_9RHOB</name>
<proteinExistence type="predicted"/>
<protein>
    <recommendedName>
        <fullName evidence="4">Lipoprotein</fullName>
    </recommendedName>
</protein>
<dbReference type="Proteomes" id="UP000294835">
    <property type="component" value="Unassembled WGS sequence"/>
</dbReference>
<dbReference type="RefSeq" id="WP_165915648.1">
    <property type="nucleotide sequence ID" value="NZ_SLXP01000018.1"/>
</dbReference>
<gene>
    <name evidence="2" type="ORF">EV662_1182</name>
</gene>
<organism evidence="2 3">
    <name type="scientific">Rhodovulum marinum</name>
    <dbReference type="NCBI Taxonomy" id="320662"/>
    <lineage>
        <taxon>Bacteria</taxon>
        <taxon>Pseudomonadati</taxon>
        <taxon>Pseudomonadota</taxon>
        <taxon>Alphaproteobacteria</taxon>
        <taxon>Rhodobacterales</taxon>
        <taxon>Paracoccaceae</taxon>
        <taxon>Rhodovulum</taxon>
    </lineage>
</organism>
<evidence type="ECO:0000313" key="3">
    <source>
        <dbReference type="Proteomes" id="UP000294835"/>
    </source>
</evidence>
<evidence type="ECO:0000313" key="2">
    <source>
        <dbReference type="EMBL" id="TCP38701.1"/>
    </source>
</evidence>
<accession>A0A4R2PX15</accession>
<feature type="chain" id="PRO_5020683632" description="Lipoprotein" evidence="1">
    <location>
        <begin position="22"/>
        <end position="50"/>
    </location>
</feature>
<dbReference type="AlphaFoldDB" id="A0A4R2PX15"/>
<evidence type="ECO:0008006" key="4">
    <source>
        <dbReference type="Google" id="ProtNLM"/>
    </source>
</evidence>